<keyword evidence="3" id="KW-1185">Reference proteome</keyword>
<dbReference type="InterPro" id="IPR011009">
    <property type="entry name" value="Kinase-like_dom_sf"/>
</dbReference>
<name>A0ABQ5RJ33_9MICO</name>
<dbReference type="Proteomes" id="UP001144451">
    <property type="component" value="Unassembled WGS sequence"/>
</dbReference>
<accession>A0ABQ5RJ33</accession>
<evidence type="ECO:0000313" key="3">
    <source>
        <dbReference type="Proteomes" id="UP001144451"/>
    </source>
</evidence>
<comment type="caution">
    <text evidence="2">The sequence shown here is derived from an EMBL/GenBank/DDBJ whole genome shotgun (WGS) entry which is preliminary data.</text>
</comment>
<feature type="domain" description="Aminoglycoside phosphotransferase" evidence="1">
    <location>
        <begin position="26"/>
        <end position="260"/>
    </location>
</feature>
<dbReference type="InterPro" id="IPR002575">
    <property type="entry name" value="Aminoglycoside_PTrfase"/>
</dbReference>
<gene>
    <name evidence="2" type="ORF">BCONGLO52_27200</name>
</gene>
<evidence type="ECO:0000259" key="1">
    <source>
        <dbReference type="Pfam" id="PF01636"/>
    </source>
</evidence>
<dbReference type="Gene3D" id="1.10.510.10">
    <property type="entry name" value="Transferase(Phosphotransferase) domain 1"/>
    <property type="match status" value="1"/>
</dbReference>
<evidence type="ECO:0000313" key="2">
    <source>
        <dbReference type="EMBL" id="GLI31879.1"/>
    </source>
</evidence>
<protein>
    <recommendedName>
        <fullName evidence="1">Aminoglycoside phosphotransferase domain-containing protein</fullName>
    </recommendedName>
</protein>
<dbReference type="Pfam" id="PF01636">
    <property type="entry name" value="APH"/>
    <property type="match status" value="1"/>
</dbReference>
<sequence length="293" mass="31989">MLEAVRRTWLPEAEQAIHLPLGFGAHHWRIDGPEGPTLFATLDRPSPTRSAGSFTAAYLGARELRAGGLPGVLAPCAGAEGRVTIRLDGALLSVTPWREGRTPTEAEAGGAGHAQRVSALLDGLHEARAPEVLRPWAARVSPGLAARLEERTGSAWTTGPMGETARALLRGAAPRIREIEVRYRELVALESTRAHRRVPTHGEPHHANQLLTADDELLLVDWETLALAPLERDLAALSSKLRDARGADPAMSELFDLEWTLSEVEEYMRWFSAPHMGTEDDEIALQGLRDELN</sequence>
<dbReference type="EMBL" id="BSDQ01000001">
    <property type="protein sequence ID" value="GLI31879.1"/>
    <property type="molecule type" value="Genomic_DNA"/>
</dbReference>
<dbReference type="SUPFAM" id="SSF56112">
    <property type="entry name" value="Protein kinase-like (PK-like)"/>
    <property type="match status" value="1"/>
</dbReference>
<reference evidence="2" key="1">
    <citation type="submission" date="2022-12" db="EMBL/GenBank/DDBJ databases">
        <title>Reference genome sequencing for broad-spectrum identification of bacterial and archaeal isolates by mass spectrometry.</title>
        <authorList>
            <person name="Sekiguchi Y."/>
            <person name="Tourlousse D.M."/>
        </authorList>
    </citation>
    <scope>NUCLEOTIDE SEQUENCE</scope>
    <source>
        <strain evidence="2">5-2</strain>
    </source>
</reference>
<proteinExistence type="predicted"/>
<organism evidence="2 3">
    <name type="scientific">Brachybacterium conglomeratum</name>
    <dbReference type="NCBI Taxonomy" id="47846"/>
    <lineage>
        <taxon>Bacteria</taxon>
        <taxon>Bacillati</taxon>
        <taxon>Actinomycetota</taxon>
        <taxon>Actinomycetes</taxon>
        <taxon>Micrococcales</taxon>
        <taxon>Dermabacteraceae</taxon>
        <taxon>Brachybacterium</taxon>
    </lineage>
</organism>